<evidence type="ECO:0000313" key="2">
    <source>
        <dbReference type="Proteomes" id="UP000005870"/>
    </source>
</evidence>
<dbReference type="KEGG" id="psd:DSC_13685"/>
<accession>G7UTD5</accession>
<dbReference type="EMBL" id="CP003093">
    <property type="protein sequence ID" value="AER57381.1"/>
    <property type="molecule type" value="Genomic_DNA"/>
</dbReference>
<dbReference type="HOGENOM" id="CLU_3366800_0_0_6"/>
<sequence length="35" mass="3668">MASIVLCRRSVAIGPFPMLDRGRAGAGDPEAVPRT</sequence>
<gene>
    <name evidence="1" type="ordered locus">DSC_13685</name>
</gene>
<proteinExistence type="predicted"/>
<evidence type="ECO:0000313" key="1">
    <source>
        <dbReference type="EMBL" id="AER57381.1"/>
    </source>
</evidence>
<dbReference type="Proteomes" id="UP000005870">
    <property type="component" value="Chromosome"/>
</dbReference>
<dbReference type="STRING" id="1045855.DSC_13685"/>
<name>G7UTD5_PSEUP</name>
<dbReference type="AlphaFoldDB" id="G7UTD5"/>
<keyword evidence="2" id="KW-1185">Reference proteome</keyword>
<reference evidence="1 2" key="1">
    <citation type="journal article" date="2012" name="J. Bacteriol.">
        <title>Complete Genome Sequence of the BTEX-Degrading Bacterium Pseudoxanthomonas spadix BD-a59.</title>
        <authorList>
            <person name="Lee S.H."/>
            <person name="Jin H.M."/>
            <person name="Lee H.J."/>
            <person name="Kim J.M."/>
            <person name="Jeon C.O."/>
        </authorList>
    </citation>
    <scope>NUCLEOTIDE SEQUENCE [LARGE SCALE GENOMIC DNA]</scope>
    <source>
        <strain evidence="1 2">BD-a59</strain>
    </source>
</reference>
<protein>
    <submittedName>
        <fullName evidence="1">Uncharacterized protein</fullName>
    </submittedName>
</protein>
<organism evidence="1 2">
    <name type="scientific">Pseudoxanthomonas spadix (strain BD-a59)</name>
    <dbReference type="NCBI Taxonomy" id="1045855"/>
    <lineage>
        <taxon>Bacteria</taxon>
        <taxon>Pseudomonadati</taxon>
        <taxon>Pseudomonadota</taxon>
        <taxon>Gammaproteobacteria</taxon>
        <taxon>Lysobacterales</taxon>
        <taxon>Lysobacteraceae</taxon>
        <taxon>Pseudoxanthomonas</taxon>
    </lineage>
</organism>